<sequence length="341" mass="38135">MTLPVYLITGLLGSGKSTCLHHLIQQKPTNQNWAVLINEFGEIDIDGAALASQHPNLTIENVSGGCICCSAQFSLSQALGRLIQQPNLDALLIEPTGLGHPAKIIDTLKQFPQLQLAKIICLITPQQLTAERWQKSQVMRDLVHLADLILLNKMDLSQTDELVASEAILSSLYPPKAQQRSQQGQVNWTQLSTPKEPKPSAIFRLQMNKTFSLQNKPAHAAITDTWHSNLPNCLNATLQSNPQDDTVLAIGWQLSPQILFNRSALKQWFAEFSPYFVRAKGLLRTGKEWQLLNYSDSGLQLNDIAWRQDSRLECLFTPSAKIDRSLIKNMETQLLSVISHR</sequence>
<dbReference type="InterPro" id="IPR051316">
    <property type="entry name" value="Zinc-reg_GTPase_activator"/>
</dbReference>
<proteinExistence type="predicted"/>
<feature type="domain" description="CobW/HypB/UreG nucleotide-binding" evidence="1">
    <location>
        <begin position="4"/>
        <end position="164"/>
    </location>
</feature>
<dbReference type="PANTHER" id="PTHR13748">
    <property type="entry name" value="COBW-RELATED"/>
    <property type="match status" value="1"/>
</dbReference>
<reference evidence="3" key="1">
    <citation type="submission" date="2019-11" db="EMBL/GenBank/DDBJ databases">
        <title>Isolation and characterization of two novel species in the genus Thiomicrorhabdus.</title>
        <authorList>
            <person name="Mochizuki J."/>
            <person name="Kojima H."/>
            <person name="Fukui M."/>
        </authorList>
    </citation>
    <scope>NUCLEOTIDE SEQUENCE [LARGE SCALE GENOMIC DNA]</scope>
    <source>
        <strain evidence="3">aks77</strain>
    </source>
</reference>
<evidence type="ECO:0000313" key="3">
    <source>
        <dbReference type="Proteomes" id="UP000501726"/>
    </source>
</evidence>
<dbReference type="GO" id="GO:0005737">
    <property type="term" value="C:cytoplasm"/>
    <property type="evidence" value="ECO:0007669"/>
    <property type="project" value="TreeGrafter"/>
</dbReference>
<dbReference type="PANTHER" id="PTHR13748:SF46">
    <property type="entry name" value="ZINC CHAPERONE YEIR"/>
    <property type="match status" value="1"/>
</dbReference>
<dbReference type="AlphaFoldDB" id="A0A6F8PSK5"/>
<dbReference type="SUPFAM" id="SSF52540">
    <property type="entry name" value="P-loop containing nucleoside triphosphate hydrolases"/>
    <property type="match status" value="1"/>
</dbReference>
<protein>
    <submittedName>
        <fullName evidence="2">GTP-binding protein</fullName>
    </submittedName>
</protein>
<dbReference type="InterPro" id="IPR003495">
    <property type="entry name" value="CobW/HypB/UreG_nucleotide-bd"/>
</dbReference>
<evidence type="ECO:0000259" key="1">
    <source>
        <dbReference type="Pfam" id="PF02492"/>
    </source>
</evidence>
<dbReference type="Gene3D" id="3.40.50.300">
    <property type="entry name" value="P-loop containing nucleotide triphosphate hydrolases"/>
    <property type="match status" value="1"/>
</dbReference>
<organism evidence="2 3">
    <name type="scientific">Thiosulfatimonas sediminis</name>
    <dbReference type="NCBI Taxonomy" id="2675054"/>
    <lineage>
        <taxon>Bacteria</taxon>
        <taxon>Pseudomonadati</taxon>
        <taxon>Pseudomonadota</taxon>
        <taxon>Gammaproteobacteria</taxon>
        <taxon>Thiotrichales</taxon>
        <taxon>Piscirickettsiaceae</taxon>
        <taxon>Thiosulfatimonas</taxon>
    </lineage>
</organism>
<dbReference type="Pfam" id="PF02492">
    <property type="entry name" value="cobW"/>
    <property type="match status" value="1"/>
</dbReference>
<evidence type="ECO:0000313" key="2">
    <source>
        <dbReference type="EMBL" id="BBP44970.1"/>
    </source>
</evidence>
<dbReference type="KEGG" id="tse:THMIRHAS_03430"/>
<dbReference type="Proteomes" id="UP000501726">
    <property type="component" value="Chromosome"/>
</dbReference>
<accession>A0A6F8PSK5</accession>
<keyword evidence="3" id="KW-1185">Reference proteome</keyword>
<dbReference type="CDD" id="cd03112">
    <property type="entry name" value="CobW-like"/>
    <property type="match status" value="1"/>
</dbReference>
<dbReference type="EMBL" id="AP021889">
    <property type="protein sequence ID" value="BBP44970.1"/>
    <property type="molecule type" value="Genomic_DNA"/>
</dbReference>
<dbReference type="InterPro" id="IPR027417">
    <property type="entry name" value="P-loop_NTPase"/>
</dbReference>
<dbReference type="RefSeq" id="WP_173269960.1">
    <property type="nucleotide sequence ID" value="NZ_AP021889.1"/>
</dbReference>
<name>A0A6F8PSK5_9GAMM</name>
<gene>
    <name evidence="2" type="ORF">THMIRHAS_03430</name>
</gene>